<dbReference type="SUPFAM" id="SSF54637">
    <property type="entry name" value="Thioesterase/thiol ester dehydrase-isomerase"/>
    <property type="match status" value="1"/>
</dbReference>
<feature type="domain" description="Acyl-CoA thioesterase-like N-terminal HotDog" evidence="1">
    <location>
        <begin position="64"/>
        <end position="127"/>
    </location>
</feature>
<protein>
    <recommendedName>
        <fullName evidence="5">Thioesterase</fullName>
    </recommendedName>
</protein>
<evidence type="ECO:0008006" key="5">
    <source>
        <dbReference type="Google" id="ProtNLM"/>
    </source>
</evidence>
<proteinExistence type="predicted"/>
<accession>A0A1A3MLH8</accession>
<dbReference type="OrthoDB" id="4968093at2"/>
<evidence type="ECO:0000259" key="2">
    <source>
        <dbReference type="Pfam" id="PF20789"/>
    </source>
</evidence>
<keyword evidence="4" id="KW-1185">Reference proteome</keyword>
<dbReference type="Proteomes" id="UP000093629">
    <property type="component" value="Unassembled WGS sequence"/>
</dbReference>
<dbReference type="AlphaFoldDB" id="A0A1A3MLH8"/>
<sequence length="295" mass="31829">MPHLALACLIVIAVTIEDDAIMPESFFSVDGDFYSPNPMTRGPWGAAMGGQIVGGLLGWGIEQFGLERASDHPDFVPARITVDLLRPALLEPLQIQTSVQREGRRIKVIDGALLQNGRTVARASALFLRRGEHPDGKVWSTPVRMPPIPTNSVGFPTDMPFLIWGYGATSTGNPGIAAGEWEQSHSQKFAWTRLFRPMVDGYPLTPFTRLAFVGDVTSSLTHWGTVGLRYINADYTVTASRLPDGEYIGLAAQNHIGTAGVATGSAILFDRHGPIGTSSAQALAQPADAFRPTYT</sequence>
<dbReference type="InterPro" id="IPR049449">
    <property type="entry name" value="TesB_ACOT8-like_N"/>
</dbReference>
<comment type="caution">
    <text evidence="3">The sequence shown here is derived from an EMBL/GenBank/DDBJ whole genome shotgun (WGS) entry which is preliminary data.</text>
</comment>
<evidence type="ECO:0000313" key="3">
    <source>
        <dbReference type="EMBL" id="OBK09890.1"/>
    </source>
</evidence>
<organism evidence="3 4">
    <name type="scientific">Mycobacterium asiaticum</name>
    <dbReference type="NCBI Taxonomy" id="1790"/>
    <lineage>
        <taxon>Bacteria</taxon>
        <taxon>Bacillati</taxon>
        <taxon>Actinomycetota</taxon>
        <taxon>Actinomycetes</taxon>
        <taxon>Mycobacteriales</taxon>
        <taxon>Mycobacteriaceae</taxon>
        <taxon>Mycobacterium</taxon>
    </lineage>
</organism>
<evidence type="ECO:0000313" key="4">
    <source>
        <dbReference type="Proteomes" id="UP000093629"/>
    </source>
</evidence>
<dbReference type="Pfam" id="PF20789">
    <property type="entry name" value="4HBT_3C"/>
    <property type="match status" value="1"/>
</dbReference>
<dbReference type="Gene3D" id="2.40.160.210">
    <property type="entry name" value="Acyl-CoA thioesterase, double hotdog domain"/>
    <property type="match status" value="1"/>
</dbReference>
<evidence type="ECO:0000259" key="1">
    <source>
        <dbReference type="Pfam" id="PF13622"/>
    </source>
</evidence>
<name>A0A1A3MLH8_MYCAS</name>
<dbReference type="InterPro" id="IPR049450">
    <property type="entry name" value="ACOT8-like_C"/>
</dbReference>
<feature type="domain" description="Acyl-CoA thioesterase-like C-terminal" evidence="2">
    <location>
        <begin position="169"/>
        <end position="279"/>
    </location>
</feature>
<dbReference type="InterPro" id="IPR042171">
    <property type="entry name" value="Acyl-CoA_hotdog"/>
</dbReference>
<gene>
    <name evidence="3" type="ORF">A5636_16415</name>
</gene>
<dbReference type="InterPro" id="IPR029069">
    <property type="entry name" value="HotDog_dom_sf"/>
</dbReference>
<reference evidence="3 4" key="1">
    <citation type="submission" date="2016-06" db="EMBL/GenBank/DDBJ databases">
        <authorList>
            <person name="Kjaerup R.B."/>
            <person name="Dalgaard T.S."/>
            <person name="Juul-Madsen H.R."/>
        </authorList>
    </citation>
    <scope>NUCLEOTIDE SEQUENCE [LARGE SCALE GENOMIC DNA]</scope>
    <source>
        <strain evidence="3 4">1245139.5</strain>
    </source>
</reference>
<dbReference type="Pfam" id="PF13622">
    <property type="entry name" value="4HBT_3"/>
    <property type="match status" value="1"/>
</dbReference>
<dbReference type="EMBL" id="LZLQ01000154">
    <property type="protein sequence ID" value="OBK09890.1"/>
    <property type="molecule type" value="Genomic_DNA"/>
</dbReference>